<dbReference type="InterPro" id="IPR001611">
    <property type="entry name" value="Leu-rich_rpt"/>
</dbReference>
<protein>
    <recommendedName>
        <fullName evidence="6">NACHT domain-containing protein</fullName>
    </recommendedName>
</protein>
<dbReference type="InterPro" id="IPR050637">
    <property type="entry name" value="NLRP_innate_immun_reg"/>
</dbReference>
<dbReference type="AlphaFoldDB" id="H0XCJ1"/>
<dbReference type="SMART" id="SM01289">
    <property type="entry name" value="PYRIN"/>
    <property type="match status" value="1"/>
</dbReference>
<dbReference type="PANTHER" id="PTHR45690:SF5">
    <property type="entry name" value="NACHT, LRR AND PYD DOMAINS-CONTAINING PROTEIN 11"/>
    <property type="match status" value="1"/>
</dbReference>
<comment type="similarity">
    <text evidence="1">Belongs to the NLRP family.</text>
</comment>
<dbReference type="Pfam" id="PF05729">
    <property type="entry name" value="NACHT"/>
    <property type="match status" value="1"/>
</dbReference>
<dbReference type="InterPro" id="IPR011029">
    <property type="entry name" value="DEATH-like_dom_sf"/>
</dbReference>
<dbReference type="EMBL" id="AAQR03119526">
    <property type="status" value="NOT_ANNOTATED_CDS"/>
    <property type="molecule type" value="Genomic_DNA"/>
</dbReference>
<dbReference type="Pfam" id="PF17779">
    <property type="entry name" value="WHD_NOD2"/>
    <property type="match status" value="1"/>
</dbReference>
<dbReference type="SUPFAM" id="SSF47986">
    <property type="entry name" value="DEATH domain"/>
    <property type="match status" value="1"/>
</dbReference>
<sequence length="1037" mass="118420">MAESFSAAFDLLWYLQKLSDEEFHSFKSHLIAEIQKFGPPEILWTDLEVSKEVLVNMLTVSYEEQHTWNMTFSILQKLGRKDLCQKITIRRNRDKEMYKSLMRTKFLNQWETCPFSEIHYLYFCEVTKDIFYTLELSYDSSTSSTENLNVFLVGDRAKGKSMIIRVAVIEWTLGEMWNDTISYIIHITSHEINEMTNVSLVELISKDWPEDQAPIADILSEPQKVLFILEDLDNMNISLNVDESALCSDSRHKVPVSVLFVSLLKRKVVPGCRVLVSSRPSCEPCIKALMNERDCYVTLQLSKEKKQNYFYLFFKNKVRAERAFKRVLDSEILVDLCEIPLLSWILCTVLNQQMNRLDFEYSCQTPTDIYTYYLASLLTSDPDVTAQQYHLILLNRLCLLALEGLSHNTISFSGSDLVSVGLTCYDVSVLQAMNILLRSSNHEVHYEFIHLNIQEYCAALACLMVLPHCSIPSARSTDKEKRELYDNFSPVITFIFGLLNERRRKILETSLGCQFPMVESVTQNLVMHMKYLAANPNLMEHHMPLFYCLLEYVDEEFVTQVMGFFSEATIFIQDHKDLMASLHCLRHCQPLQKLKLIVQQVFQYGTPIELLTYNQMRGLAYWREICSIFHNRENFRELEIYNSDLNRVSEMLLSKALRHPNCQLQTLRLSYVSVSADFDDLFMSVAQNQNLTFLNMNCIPFSLEMFSLLREALSSPTCNIQHLSLMRCDLQASACREIAFILISSRKLKKLTLSNNPLKNDGAIILCEALLHPDCVLESLGLYFCCLTEGCACYISRLLICTRTLKHLDLSVNYLQSHAVMTLTFPLSLSDCQLRELELTGCFFTGNACQCIADAIVCNVNLRRLELGYNNLGDAGVEALCSGLQDPDCKLESVGLECCMLTSACCTTLATVLSISKTLKKLNLKENNLGDEGIIKLIQGLGHPSCVLELLGIRVSDFSAETQSLLIAVREKNNKLVFSSSFSTAQESRQFTDLLGSGSLPEPVSKTPNYPWHSIFFKLPRKFSSTTEETIVSEQSL</sequence>
<dbReference type="GeneTree" id="ENSGT00940000163635"/>
<dbReference type="InParanoid" id="H0XCJ1"/>
<keyword evidence="8" id="KW-1185">Reference proteome</keyword>
<evidence type="ECO:0000313" key="7">
    <source>
        <dbReference type="Ensembl" id="ENSOGAP00000013513.2"/>
    </source>
</evidence>
<evidence type="ECO:0000313" key="8">
    <source>
        <dbReference type="Proteomes" id="UP000005225"/>
    </source>
</evidence>
<evidence type="ECO:0000259" key="6">
    <source>
        <dbReference type="PROSITE" id="PS50837"/>
    </source>
</evidence>
<dbReference type="Proteomes" id="UP000005225">
    <property type="component" value="Unassembled WGS sequence"/>
</dbReference>
<dbReference type="HOGENOM" id="CLU_002274_2_1_1"/>
<reference evidence="7" key="3">
    <citation type="submission" date="2025-09" db="UniProtKB">
        <authorList>
            <consortium name="Ensembl"/>
        </authorList>
    </citation>
    <scope>IDENTIFICATION</scope>
</reference>
<evidence type="ECO:0000256" key="5">
    <source>
        <dbReference type="ARBA" id="ARBA00022840"/>
    </source>
</evidence>
<dbReference type="Ensembl" id="ENSOGAT00000015096.2">
    <property type="protein sequence ID" value="ENSOGAP00000013513.2"/>
    <property type="gene ID" value="ENSOGAG00000015091.2"/>
</dbReference>
<proteinExistence type="inferred from homology"/>
<dbReference type="Gene3D" id="1.10.533.10">
    <property type="entry name" value="Death Domain, Fas"/>
    <property type="match status" value="1"/>
</dbReference>
<name>H0XCJ1_OTOGA</name>
<evidence type="ECO:0000256" key="1">
    <source>
        <dbReference type="ARBA" id="ARBA00008665"/>
    </source>
</evidence>
<reference evidence="7" key="2">
    <citation type="submission" date="2025-08" db="UniProtKB">
        <authorList>
            <consortium name="Ensembl"/>
        </authorList>
    </citation>
    <scope>IDENTIFICATION</scope>
</reference>
<dbReference type="InterPro" id="IPR004020">
    <property type="entry name" value="DAPIN"/>
</dbReference>
<keyword evidence="5" id="KW-0067">ATP-binding</keyword>
<keyword evidence="2" id="KW-0433">Leucine-rich repeat</keyword>
<dbReference type="OMA" id="MDTLWEL"/>
<dbReference type="GO" id="GO:0050727">
    <property type="term" value="P:regulation of inflammatory response"/>
    <property type="evidence" value="ECO:0007669"/>
    <property type="project" value="TreeGrafter"/>
</dbReference>
<organism evidence="7 8">
    <name type="scientific">Otolemur garnettii</name>
    <name type="common">Small-eared galago</name>
    <name type="synonym">Garnett's greater bushbaby</name>
    <dbReference type="NCBI Taxonomy" id="30611"/>
    <lineage>
        <taxon>Eukaryota</taxon>
        <taxon>Metazoa</taxon>
        <taxon>Chordata</taxon>
        <taxon>Craniata</taxon>
        <taxon>Vertebrata</taxon>
        <taxon>Euteleostomi</taxon>
        <taxon>Mammalia</taxon>
        <taxon>Eutheria</taxon>
        <taxon>Euarchontoglires</taxon>
        <taxon>Primates</taxon>
        <taxon>Strepsirrhini</taxon>
        <taxon>Lorisiformes</taxon>
        <taxon>Galagidae</taxon>
        <taxon>Otolemur</taxon>
    </lineage>
</organism>
<dbReference type="eggNOG" id="ENOG502QQ5H">
    <property type="taxonomic scope" value="Eukaryota"/>
</dbReference>
<reference evidence="8" key="1">
    <citation type="submission" date="2011-03" db="EMBL/GenBank/DDBJ databases">
        <title>Version 3 of the genome sequence of Otolemur garnettii (Bushbaby).</title>
        <authorList>
            <consortium name="The Broad Institute Genome Sequencing Platform"/>
            <person name="Di Palma F."/>
            <person name="Johnson J."/>
            <person name="Lander E.S."/>
            <person name="Lindblad-Toh K."/>
            <person name="Jaffe D.B."/>
            <person name="Gnerre S."/>
            <person name="MacCallum I."/>
            <person name="Przybylski D."/>
            <person name="Ribeiro F.J."/>
            <person name="Burton J.N."/>
            <person name="Walker B.J."/>
            <person name="Sharpe T."/>
            <person name="Hall G."/>
        </authorList>
    </citation>
    <scope>NUCLEOTIDE SEQUENCE [LARGE SCALE GENOMIC DNA]</scope>
</reference>
<dbReference type="EMBL" id="AAQR03119525">
    <property type="status" value="NOT_ANNOTATED_CDS"/>
    <property type="molecule type" value="Genomic_DNA"/>
</dbReference>
<evidence type="ECO:0000256" key="4">
    <source>
        <dbReference type="ARBA" id="ARBA00022741"/>
    </source>
</evidence>
<dbReference type="FunCoup" id="H0XCJ1">
    <property type="interactions" value="71"/>
</dbReference>
<dbReference type="SUPFAM" id="SSF52047">
    <property type="entry name" value="RNI-like"/>
    <property type="match status" value="1"/>
</dbReference>
<dbReference type="Gene3D" id="3.80.10.10">
    <property type="entry name" value="Ribonuclease Inhibitor"/>
    <property type="match status" value="2"/>
</dbReference>
<keyword evidence="4" id="KW-0547">Nucleotide-binding</keyword>
<dbReference type="InterPro" id="IPR032675">
    <property type="entry name" value="LRR_dom_sf"/>
</dbReference>
<evidence type="ECO:0000256" key="3">
    <source>
        <dbReference type="ARBA" id="ARBA00022737"/>
    </source>
</evidence>
<dbReference type="EMBL" id="AAQR03119527">
    <property type="status" value="NOT_ANNOTATED_CDS"/>
    <property type="molecule type" value="Genomic_DNA"/>
</dbReference>
<dbReference type="PROSITE" id="PS50837">
    <property type="entry name" value="NACHT"/>
    <property type="match status" value="1"/>
</dbReference>
<dbReference type="STRING" id="30611.ENSOGAP00000013513"/>
<dbReference type="Pfam" id="PF13516">
    <property type="entry name" value="LRR_6"/>
    <property type="match status" value="2"/>
</dbReference>
<dbReference type="CDD" id="cd08320">
    <property type="entry name" value="Pyrin_NALPs"/>
    <property type="match status" value="1"/>
</dbReference>
<dbReference type="InterPro" id="IPR007111">
    <property type="entry name" value="NACHT_NTPase"/>
</dbReference>
<dbReference type="GO" id="GO:0005737">
    <property type="term" value="C:cytoplasm"/>
    <property type="evidence" value="ECO:0007669"/>
    <property type="project" value="TreeGrafter"/>
</dbReference>
<dbReference type="Gene3D" id="3.40.50.300">
    <property type="entry name" value="P-loop containing nucleotide triphosphate hydrolases"/>
    <property type="match status" value="1"/>
</dbReference>
<dbReference type="PANTHER" id="PTHR45690">
    <property type="entry name" value="NACHT, LRR AND PYD DOMAINS-CONTAINING PROTEIN 12"/>
    <property type="match status" value="1"/>
</dbReference>
<dbReference type="SMART" id="SM00368">
    <property type="entry name" value="LRR_RI"/>
    <property type="match status" value="4"/>
</dbReference>
<dbReference type="GO" id="GO:0005524">
    <property type="term" value="F:ATP binding"/>
    <property type="evidence" value="ECO:0007669"/>
    <property type="project" value="UniProtKB-KW"/>
</dbReference>
<dbReference type="InterPro" id="IPR041075">
    <property type="entry name" value="NOD1/2_WH"/>
</dbReference>
<dbReference type="InterPro" id="IPR027417">
    <property type="entry name" value="P-loop_NTPase"/>
</dbReference>
<feature type="domain" description="NACHT" evidence="6">
    <location>
        <begin position="148"/>
        <end position="281"/>
    </location>
</feature>
<dbReference type="Pfam" id="PF17776">
    <property type="entry name" value="NLRC4_HD2"/>
    <property type="match status" value="1"/>
</dbReference>
<keyword evidence="3" id="KW-0677">Repeat</keyword>
<accession>H0XCJ1</accession>
<evidence type="ECO:0000256" key="2">
    <source>
        <dbReference type="ARBA" id="ARBA00022614"/>
    </source>
</evidence>
<dbReference type="Pfam" id="PF02758">
    <property type="entry name" value="PYRIN"/>
    <property type="match status" value="1"/>
</dbReference>
<dbReference type="InterPro" id="IPR041267">
    <property type="entry name" value="NLRP_HD2"/>
</dbReference>